<name>W6T4J7_9LACO</name>
<sequence>MMLGVPVLIDDCFLVRNWRQVRVALAWQQAVQPNLTAREYRQLRLALLAQVVADTPRLTQWFRRRKLAIIFLIGSLLMVYWGLWWQHWWLIRLLMAIVALVSALIIILARLKANKVMLTVRSDESAIRAYQLRAQPATMGVKSWRAYSQAVWVSYLVFSWLMILMTLTTIG</sequence>
<dbReference type="HOGENOM" id="CLU_1560983_0_0_9"/>
<keyword evidence="1" id="KW-0812">Transmembrane</keyword>
<keyword evidence="1" id="KW-0472">Membrane</keyword>
<protein>
    <submittedName>
        <fullName evidence="2">Uncharacterized protein</fullName>
    </submittedName>
</protein>
<dbReference type="AlphaFoldDB" id="W6T4J7"/>
<feature type="transmembrane region" description="Helical" evidence="1">
    <location>
        <begin position="150"/>
        <end position="170"/>
    </location>
</feature>
<dbReference type="PATRIC" id="fig|1400520.3.peg.3069"/>
<comment type="caution">
    <text evidence="2">The sequence shown here is derived from an EMBL/GenBank/DDBJ whole genome shotgun (WGS) entry which is preliminary data.</text>
</comment>
<proteinExistence type="predicted"/>
<reference evidence="2 3" key="1">
    <citation type="journal article" date="2014" name="Genome Announc.">
        <title>Genome Sequence of Lactobacillus fabifermentans Strain T30PCM01, Isolated from Fermenting Grape Marc.</title>
        <authorList>
            <person name="Treu L."/>
            <person name="Vendramin V."/>
            <person name="Bovo B."/>
            <person name="Giacomini A."/>
            <person name="Corich V."/>
            <person name="Campanaro S."/>
        </authorList>
    </citation>
    <scope>NUCLEOTIDE SEQUENCE [LARGE SCALE GENOMIC DNA]</scope>
    <source>
        <strain evidence="2 3">T30PCM01</strain>
    </source>
</reference>
<evidence type="ECO:0000256" key="1">
    <source>
        <dbReference type="SAM" id="Phobius"/>
    </source>
</evidence>
<evidence type="ECO:0000313" key="3">
    <source>
        <dbReference type="Proteomes" id="UP000019247"/>
    </source>
</evidence>
<keyword evidence="1" id="KW-1133">Transmembrane helix</keyword>
<accession>W6T4J7</accession>
<feature type="transmembrane region" description="Helical" evidence="1">
    <location>
        <begin position="67"/>
        <end position="83"/>
    </location>
</feature>
<evidence type="ECO:0000313" key="2">
    <source>
        <dbReference type="EMBL" id="ETY72809.1"/>
    </source>
</evidence>
<dbReference type="EMBL" id="AWWK01000081">
    <property type="protein sequence ID" value="ETY72809.1"/>
    <property type="molecule type" value="Genomic_DNA"/>
</dbReference>
<feature type="transmembrane region" description="Helical" evidence="1">
    <location>
        <begin position="89"/>
        <end position="111"/>
    </location>
</feature>
<gene>
    <name evidence="2" type="ORF">LFAB_15645</name>
</gene>
<organism evidence="2 3">
    <name type="scientific">Lactiplantibacillus fabifermentans T30PCM01</name>
    <dbReference type="NCBI Taxonomy" id="1400520"/>
    <lineage>
        <taxon>Bacteria</taxon>
        <taxon>Bacillati</taxon>
        <taxon>Bacillota</taxon>
        <taxon>Bacilli</taxon>
        <taxon>Lactobacillales</taxon>
        <taxon>Lactobacillaceae</taxon>
        <taxon>Lactiplantibacillus</taxon>
    </lineage>
</organism>
<dbReference type="Proteomes" id="UP000019247">
    <property type="component" value="Unassembled WGS sequence"/>
</dbReference>